<dbReference type="RefSeq" id="WP_103424954.1">
    <property type="nucleotide sequence ID" value="NZ_CP026309.1"/>
</dbReference>
<sequence length="272" mass="31114">MLDIDRDLINQLKNRMSGSLIAIGTVVGVAAPIVEPSLITPLVGIIYVETVLLILVVSNLGVLLVRVSETRNLREWTLPLRQNPVNVERKEMEVTLTEDGPDHVEHHYEVTPAFDDPVSIFYALIGSDRNLTWDELDVRVTGGNINPATYERRDWGGMTRFIFPIRFSAISEGDYKEFSYEYDVDAFNVAKDSAYTVIRSLTKRARIKINFPQGWKPTEYNIYEGVDNDERVLGGDDLNLVHEDGKWILIWECTNLALEEYFRLEYIAARDE</sequence>
<gene>
    <name evidence="2" type="ORF">C2R22_05975</name>
</gene>
<feature type="transmembrane region" description="Helical" evidence="1">
    <location>
        <begin position="45"/>
        <end position="65"/>
    </location>
</feature>
<proteinExistence type="predicted"/>
<keyword evidence="1" id="KW-0472">Membrane</keyword>
<dbReference type="GeneID" id="35591619"/>
<feature type="transmembrane region" description="Helical" evidence="1">
    <location>
        <begin position="20"/>
        <end position="39"/>
    </location>
</feature>
<keyword evidence="3" id="KW-1185">Reference proteome</keyword>
<organism evidence="2 3">
    <name type="scientific">Salinigranum rubrum</name>
    <dbReference type="NCBI Taxonomy" id="755307"/>
    <lineage>
        <taxon>Archaea</taxon>
        <taxon>Methanobacteriati</taxon>
        <taxon>Methanobacteriota</taxon>
        <taxon>Stenosarchaea group</taxon>
        <taxon>Halobacteria</taxon>
        <taxon>Halobacteriales</taxon>
        <taxon>Haloferacaceae</taxon>
        <taxon>Salinigranum</taxon>
    </lineage>
</organism>
<dbReference type="EMBL" id="CP026309">
    <property type="protein sequence ID" value="AUV81266.1"/>
    <property type="molecule type" value="Genomic_DNA"/>
</dbReference>
<name>A0A2I8VH56_9EURY</name>
<keyword evidence="1" id="KW-0812">Transmembrane</keyword>
<evidence type="ECO:0000256" key="1">
    <source>
        <dbReference type="SAM" id="Phobius"/>
    </source>
</evidence>
<evidence type="ECO:0000313" key="3">
    <source>
        <dbReference type="Proteomes" id="UP000236584"/>
    </source>
</evidence>
<reference evidence="2 3" key="1">
    <citation type="submission" date="2018-01" db="EMBL/GenBank/DDBJ databases">
        <title>Complete genome sequence of Salinigranum rubrum GX10T, an extremely halophilic archaeon isolated from a marine solar saltern.</title>
        <authorList>
            <person name="Han S."/>
        </authorList>
    </citation>
    <scope>NUCLEOTIDE SEQUENCE [LARGE SCALE GENOMIC DNA]</scope>
    <source>
        <strain evidence="2 3">GX10</strain>
    </source>
</reference>
<dbReference type="Proteomes" id="UP000236584">
    <property type="component" value="Chromosome"/>
</dbReference>
<dbReference type="AlphaFoldDB" id="A0A2I8VH56"/>
<accession>A0A2I8VH56</accession>
<evidence type="ECO:0000313" key="2">
    <source>
        <dbReference type="EMBL" id="AUV81266.1"/>
    </source>
</evidence>
<keyword evidence="1" id="KW-1133">Transmembrane helix</keyword>
<protein>
    <submittedName>
        <fullName evidence="2">Uncharacterized protein</fullName>
    </submittedName>
</protein>
<dbReference type="KEGG" id="srub:C2R22_05975"/>